<proteinExistence type="predicted"/>
<dbReference type="PANTHER" id="PTHR43547">
    <property type="entry name" value="TWO-COMPONENT HISTIDINE KINASE"/>
    <property type="match status" value="1"/>
</dbReference>
<evidence type="ECO:0000256" key="2">
    <source>
        <dbReference type="ARBA" id="ARBA00012438"/>
    </source>
</evidence>
<keyword evidence="3" id="KW-0597">Phosphoprotein</keyword>
<keyword evidence="9" id="KW-1185">Reference proteome</keyword>
<evidence type="ECO:0000313" key="9">
    <source>
        <dbReference type="Proteomes" id="UP000199652"/>
    </source>
</evidence>
<dbReference type="SUPFAM" id="SSF47384">
    <property type="entry name" value="Homodimeric domain of signal transducing histidine kinase"/>
    <property type="match status" value="1"/>
</dbReference>
<organism evidence="8 9">
    <name type="scientific">Eubacterium barkeri</name>
    <name type="common">Clostridium barkeri</name>
    <dbReference type="NCBI Taxonomy" id="1528"/>
    <lineage>
        <taxon>Bacteria</taxon>
        <taxon>Bacillati</taxon>
        <taxon>Bacillota</taxon>
        <taxon>Clostridia</taxon>
        <taxon>Eubacteriales</taxon>
        <taxon>Eubacteriaceae</taxon>
        <taxon>Eubacterium</taxon>
    </lineage>
</organism>
<dbReference type="SMART" id="SM00388">
    <property type="entry name" value="HisKA"/>
    <property type="match status" value="1"/>
</dbReference>
<dbReference type="EMBL" id="FNOU01000032">
    <property type="protein sequence ID" value="SDY41420.1"/>
    <property type="molecule type" value="Genomic_DNA"/>
</dbReference>
<sequence>MKASRDFMRFYMVPIVLFAGILLTVVFTVFYTATARTQDCDVVGSNWPKTFTLAFSENIINLDGMIAITNTGKKQLDNHGLWLQVLDASGTEVMNYKKAAEIPSSYKPYEFLQLYQNGSGMNSVFMSSVEVGDASYTYLVGFPLSISKVVMYIDTARYNSGKALIIAIIALTAILVMTLTVYSYQTFYSAKCRQEQDAKAKEEWLANITHDLKTPLAPIRGYAELLSEEKLQSEQNVRRYAAIILKNSLYTEQLVDDLKLTYQLQSNLLPLKSETQNIIRFVREIVIDILNSPEYEERNITFLADREEQLLSFDAQLIRRALTNIVINALKHNKIDTEITVTIGGSSDVKIIVADNGGGMPPQELEGLFERYYRGTSTEVKAEGSGLGMAIAKQIVEAHGGKIYACSEMEVGTVVTMEFQQ</sequence>
<name>A0A1H3JN53_EUBBA</name>
<dbReference type="CDD" id="cd00075">
    <property type="entry name" value="HATPase"/>
    <property type="match status" value="1"/>
</dbReference>
<dbReference type="Pfam" id="PF02518">
    <property type="entry name" value="HATPase_c"/>
    <property type="match status" value="1"/>
</dbReference>
<dbReference type="STRING" id="1528.SAMN04488579_1323"/>
<dbReference type="CDD" id="cd00082">
    <property type="entry name" value="HisKA"/>
    <property type="match status" value="1"/>
</dbReference>
<dbReference type="OrthoDB" id="368131at2"/>
<evidence type="ECO:0000313" key="8">
    <source>
        <dbReference type="EMBL" id="SDY41420.1"/>
    </source>
</evidence>
<evidence type="ECO:0000256" key="6">
    <source>
        <dbReference type="SAM" id="Phobius"/>
    </source>
</evidence>
<dbReference type="AlphaFoldDB" id="A0A1H3JN53"/>
<evidence type="ECO:0000256" key="3">
    <source>
        <dbReference type="ARBA" id="ARBA00022553"/>
    </source>
</evidence>
<dbReference type="InterPro" id="IPR003661">
    <property type="entry name" value="HisK_dim/P_dom"/>
</dbReference>
<dbReference type="PRINTS" id="PR00344">
    <property type="entry name" value="BCTRLSENSOR"/>
</dbReference>
<feature type="transmembrane region" description="Helical" evidence="6">
    <location>
        <begin position="12"/>
        <end position="33"/>
    </location>
</feature>
<dbReference type="SMART" id="SM00387">
    <property type="entry name" value="HATPase_c"/>
    <property type="match status" value="1"/>
</dbReference>
<dbReference type="InterPro" id="IPR004358">
    <property type="entry name" value="Sig_transdc_His_kin-like_C"/>
</dbReference>
<accession>A0A1H3JN53</accession>
<keyword evidence="5" id="KW-0902">Two-component regulatory system</keyword>
<dbReference type="InterPro" id="IPR005467">
    <property type="entry name" value="His_kinase_dom"/>
</dbReference>
<comment type="catalytic activity">
    <reaction evidence="1">
        <text>ATP + protein L-histidine = ADP + protein N-phospho-L-histidine.</text>
        <dbReference type="EC" id="2.7.13.3"/>
    </reaction>
</comment>
<evidence type="ECO:0000256" key="5">
    <source>
        <dbReference type="ARBA" id="ARBA00023012"/>
    </source>
</evidence>
<dbReference type="Gene3D" id="3.30.565.10">
    <property type="entry name" value="Histidine kinase-like ATPase, C-terminal domain"/>
    <property type="match status" value="1"/>
</dbReference>
<dbReference type="PANTHER" id="PTHR43547:SF2">
    <property type="entry name" value="HYBRID SIGNAL TRANSDUCTION HISTIDINE KINASE C"/>
    <property type="match status" value="1"/>
</dbReference>
<dbReference type="Pfam" id="PF00512">
    <property type="entry name" value="HisKA"/>
    <property type="match status" value="1"/>
</dbReference>
<dbReference type="RefSeq" id="WP_090247137.1">
    <property type="nucleotide sequence ID" value="NZ_FNOU01000032.1"/>
</dbReference>
<dbReference type="InterPro" id="IPR036890">
    <property type="entry name" value="HATPase_C_sf"/>
</dbReference>
<keyword evidence="6" id="KW-1133">Transmembrane helix</keyword>
<feature type="transmembrane region" description="Helical" evidence="6">
    <location>
        <begin position="165"/>
        <end position="184"/>
    </location>
</feature>
<keyword evidence="6" id="KW-0812">Transmembrane</keyword>
<dbReference type="Gene3D" id="1.10.287.130">
    <property type="match status" value="1"/>
</dbReference>
<evidence type="ECO:0000256" key="4">
    <source>
        <dbReference type="ARBA" id="ARBA00022777"/>
    </source>
</evidence>
<dbReference type="GO" id="GO:0000155">
    <property type="term" value="F:phosphorelay sensor kinase activity"/>
    <property type="evidence" value="ECO:0007669"/>
    <property type="project" value="InterPro"/>
</dbReference>
<feature type="domain" description="Histidine kinase" evidence="7">
    <location>
        <begin position="207"/>
        <end position="421"/>
    </location>
</feature>
<evidence type="ECO:0000259" key="7">
    <source>
        <dbReference type="PROSITE" id="PS50109"/>
    </source>
</evidence>
<gene>
    <name evidence="8" type="ORF">SAMN04488579_1323</name>
</gene>
<dbReference type="SUPFAM" id="SSF55874">
    <property type="entry name" value="ATPase domain of HSP90 chaperone/DNA topoisomerase II/histidine kinase"/>
    <property type="match status" value="1"/>
</dbReference>
<dbReference type="InterPro" id="IPR003594">
    <property type="entry name" value="HATPase_dom"/>
</dbReference>
<protein>
    <recommendedName>
        <fullName evidence="2">histidine kinase</fullName>
        <ecNumber evidence="2">2.7.13.3</ecNumber>
    </recommendedName>
</protein>
<dbReference type="Proteomes" id="UP000199652">
    <property type="component" value="Unassembled WGS sequence"/>
</dbReference>
<dbReference type="InterPro" id="IPR036097">
    <property type="entry name" value="HisK_dim/P_sf"/>
</dbReference>
<dbReference type="PROSITE" id="PS50109">
    <property type="entry name" value="HIS_KIN"/>
    <property type="match status" value="1"/>
</dbReference>
<evidence type="ECO:0000256" key="1">
    <source>
        <dbReference type="ARBA" id="ARBA00000085"/>
    </source>
</evidence>
<reference evidence="9" key="1">
    <citation type="submission" date="2016-10" db="EMBL/GenBank/DDBJ databases">
        <authorList>
            <person name="Varghese N."/>
            <person name="Submissions S."/>
        </authorList>
    </citation>
    <scope>NUCLEOTIDE SEQUENCE [LARGE SCALE GENOMIC DNA]</scope>
    <source>
        <strain evidence="9">VPI 5359</strain>
    </source>
</reference>
<keyword evidence="4 8" id="KW-0418">Kinase</keyword>
<keyword evidence="4 8" id="KW-0808">Transferase</keyword>
<dbReference type="EC" id="2.7.13.3" evidence="2"/>
<keyword evidence="6" id="KW-0472">Membrane</keyword>